<sequence length="129" mass="13906">MKRWIRWRVVAAALAACGICASARAGGYSSLRPQRVGSGSCQNVNGSEPVGTWRVTPANAVAACYRADIPVTVVGAYGHTTLDMLLSGPFILVRWPKGCCPENGRWHTGDTSQSHTGENQHVIFLWPVL</sequence>
<keyword evidence="1" id="KW-0732">Signal</keyword>
<dbReference type="EMBL" id="FPBH01000024">
    <property type="protein sequence ID" value="SFU24087.1"/>
    <property type="molecule type" value="Genomic_DNA"/>
</dbReference>
<organism evidence="2 3">
    <name type="scientific">Paraburkholderia aspalathi</name>
    <dbReference type="NCBI Taxonomy" id="1324617"/>
    <lineage>
        <taxon>Bacteria</taxon>
        <taxon>Pseudomonadati</taxon>
        <taxon>Pseudomonadota</taxon>
        <taxon>Betaproteobacteria</taxon>
        <taxon>Burkholderiales</taxon>
        <taxon>Burkholderiaceae</taxon>
        <taxon>Paraburkholderia</taxon>
    </lineage>
</organism>
<evidence type="ECO:0000313" key="3">
    <source>
        <dbReference type="Proteomes" id="UP000198844"/>
    </source>
</evidence>
<feature type="chain" id="PRO_5011584737" evidence="1">
    <location>
        <begin position="26"/>
        <end position="129"/>
    </location>
</feature>
<dbReference type="AlphaFoldDB" id="A0A1I7EJK1"/>
<accession>A0A1I7EJK1</accession>
<dbReference type="Proteomes" id="UP000198844">
    <property type="component" value="Unassembled WGS sequence"/>
</dbReference>
<evidence type="ECO:0000256" key="1">
    <source>
        <dbReference type="SAM" id="SignalP"/>
    </source>
</evidence>
<name>A0A1I7EJK1_9BURK</name>
<evidence type="ECO:0000313" key="2">
    <source>
        <dbReference type="EMBL" id="SFU24087.1"/>
    </source>
</evidence>
<proteinExistence type="predicted"/>
<gene>
    <name evidence="2" type="ORF">SAMN05192563_1024157</name>
</gene>
<reference evidence="2 3" key="1">
    <citation type="submission" date="2016-10" db="EMBL/GenBank/DDBJ databases">
        <authorList>
            <person name="de Groot N.N."/>
        </authorList>
    </citation>
    <scope>NUCLEOTIDE SEQUENCE [LARGE SCALE GENOMIC DNA]</scope>
    <source>
        <strain evidence="2 3">LMG 27731</strain>
    </source>
</reference>
<feature type="signal peptide" evidence="1">
    <location>
        <begin position="1"/>
        <end position="25"/>
    </location>
</feature>
<protein>
    <submittedName>
        <fullName evidence="2">Uncharacterized protein</fullName>
    </submittedName>
</protein>